<proteinExistence type="predicted"/>
<dbReference type="AlphaFoldDB" id="M0QJI4"/>
<name>M0QJI4_9ACTN</name>
<reference evidence="2 3" key="1">
    <citation type="submission" date="2013-01" db="EMBL/GenBank/DDBJ databases">
        <title>Whole genome shotgun sequence of Gordonia soli NBRC 108243.</title>
        <authorList>
            <person name="Isaki-Nakamura S."/>
            <person name="Hosoyama A."/>
            <person name="Tsuchikane K."/>
            <person name="Ando Y."/>
            <person name="Baba S."/>
            <person name="Ohji S."/>
            <person name="Hamada M."/>
            <person name="Tamura T."/>
            <person name="Yamazoe A."/>
            <person name="Yamazaki S."/>
            <person name="Fujita N."/>
        </authorList>
    </citation>
    <scope>NUCLEOTIDE SEQUENCE [LARGE SCALE GENOMIC DNA]</scope>
    <source>
        <strain evidence="2 3">NBRC 108243</strain>
    </source>
</reference>
<dbReference type="EMBL" id="BANX01000015">
    <property type="protein sequence ID" value="GAC68426.1"/>
    <property type="molecule type" value="Genomic_DNA"/>
</dbReference>
<dbReference type="STRING" id="1223545.GS4_15_00760"/>
<dbReference type="OrthoDB" id="2716688at2"/>
<protein>
    <submittedName>
        <fullName evidence="2">Uncharacterized protein</fullName>
    </submittedName>
</protein>
<keyword evidence="1" id="KW-0812">Transmembrane</keyword>
<dbReference type="RefSeq" id="WP_007620566.1">
    <property type="nucleotide sequence ID" value="NZ_BANX01000015.1"/>
</dbReference>
<sequence>MVFANSKRWMADRRLKPGDGHPLPPYRWWNMFSRTRFHTHLHDGDYTVSVDYTDDSGSMAHLYRDGRHHARSRLPAMFPVGSGVIEVKASGHGLRRMHFVGDDGSERVLTPDPRSAEGRRRRLAERAPALSSAIGFLAAAILLIALPWGLMQLADTLTHIEAIRTYVEPFTPPITLPTWAHVTMVVALLVAGTERALMLRHHWLIDLQSSLDS</sequence>
<keyword evidence="1" id="KW-1133">Transmembrane helix</keyword>
<comment type="caution">
    <text evidence="2">The sequence shown here is derived from an EMBL/GenBank/DDBJ whole genome shotgun (WGS) entry which is preliminary data.</text>
</comment>
<gene>
    <name evidence="2" type="ORF">GS4_15_00760</name>
</gene>
<evidence type="ECO:0000313" key="3">
    <source>
        <dbReference type="Proteomes" id="UP000011666"/>
    </source>
</evidence>
<keyword evidence="1" id="KW-0472">Membrane</keyword>
<dbReference type="Proteomes" id="UP000011666">
    <property type="component" value="Unassembled WGS sequence"/>
</dbReference>
<feature type="transmembrane region" description="Helical" evidence="1">
    <location>
        <begin position="129"/>
        <end position="150"/>
    </location>
</feature>
<organism evidence="2 3">
    <name type="scientific">Gordonia soli NBRC 108243</name>
    <dbReference type="NCBI Taxonomy" id="1223545"/>
    <lineage>
        <taxon>Bacteria</taxon>
        <taxon>Bacillati</taxon>
        <taxon>Actinomycetota</taxon>
        <taxon>Actinomycetes</taxon>
        <taxon>Mycobacteriales</taxon>
        <taxon>Gordoniaceae</taxon>
        <taxon>Gordonia</taxon>
    </lineage>
</organism>
<feature type="transmembrane region" description="Helical" evidence="1">
    <location>
        <begin position="170"/>
        <end position="191"/>
    </location>
</feature>
<dbReference type="eggNOG" id="ENOG5030RFJ">
    <property type="taxonomic scope" value="Bacteria"/>
</dbReference>
<evidence type="ECO:0000256" key="1">
    <source>
        <dbReference type="SAM" id="Phobius"/>
    </source>
</evidence>
<evidence type="ECO:0000313" key="2">
    <source>
        <dbReference type="EMBL" id="GAC68426.1"/>
    </source>
</evidence>
<keyword evidence="3" id="KW-1185">Reference proteome</keyword>
<accession>M0QJI4</accession>